<reference evidence="1 2" key="1">
    <citation type="submission" date="2021-02" db="EMBL/GenBank/DDBJ databases">
        <title>A novel species of genus Amphritea isolated from a fishpond in China.</title>
        <authorList>
            <person name="Lu H."/>
        </authorList>
    </citation>
    <scope>NUCLEOTIDE SEQUENCE [LARGE SCALE GENOMIC DNA]</scope>
    <source>
        <strain evidence="1 2">RP18W</strain>
    </source>
</reference>
<dbReference type="Proteomes" id="UP000760472">
    <property type="component" value="Unassembled WGS sequence"/>
</dbReference>
<protein>
    <submittedName>
        <fullName evidence="1">Type II toxin-antitoxin system YafO family toxin</fullName>
    </submittedName>
</protein>
<organism evidence="1 2">
    <name type="scientific">Amphritea pacifica</name>
    <dbReference type="NCBI Taxonomy" id="2811233"/>
    <lineage>
        <taxon>Bacteria</taxon>
        <taxon>Pseudomonadati</taxon>
        <taxon>Pseudomonadota</taxon>
        <taxon>Gammaproteobacteria</taxon>
        <taxon>Oceanospirillales</taxon>
        <taxon>Oceanospirillaceae</taxon>
        <taxon>Amphritea</taxon>
    </lineage>
</organism>
<dbReference type="Pfam" id="PF13957">
    <property type="entry name" value="YafO_toxin"/>
    <property type="match status" value="1"/>
</dbReference>
<dbReference type="EMBL" id="JAFFZP010000031">
    <property type="protein sequence ID" value="MBN0989009.1"/>
    <property type="molecule type" value="Genomic_DNA"/>
</dbReference>
<name>A0ABS2WBB6_9GAMM</name>
<evidence type="ECO:0000313" key="2">
    <source>
        <dbReference type="Proteomes" id="UP000760472"/>
    </source>
</evidence>
<dbReference type="RefSeq" id="WP_205214117.1">
    <property type="nucleotide sequence ID" value="NZ_JAFFZP010000031.1"/>
</dbReference>
<proteinExistence type="predicted"/>
<dbReference type="InterPro" id="IPR020353">
    <property type="entry name" value="Toxin_YafO"/>
</dbReference>
<gene>
    <name evidence="1" type="ORF">JW498_16705</name>
</gene>
<accession>A0ABS2WBB6</accession>
<evidence type="ECO:0000313" key="1">
    <source>
        <dbReference type="EMBL" id="MBN0989009.1"/>
    </source>
</evidence>
<comment type="caution">
    <text evidence="1">The sequence shown here is derived from an EMBL/GenBank/DDBJ whole genome shotgun (WGS) entry which is preliminary data.</text>
</comment>
<keyword evidence="2" id="KW-1185">Reference proteome</keyword>
<sequence length="131" mass="15630">MEIFKGSLLKQQLSEAELSALENDFRHYKETDELPDTFGRDELFDHPHTPQLLRQEEVRHIHLQHPSQNWQLHTVQFNRTSDIHLIYCQGYFHPDHYLLIAILKPNAHELERNSNVMRKLGIAAESFRQKY</sequence>
<dbReference type="NCBIfam" id="NF007377">
    <property type="entry name" value="PRK09885.1"/>
    <property type="match status" value="1"/>
</dbReference>